<name>A0A2A4JEB8_HELVI</name>
<organism evidence="9">
    <name type="scientific">Heliothis virescens</name>
    <name type="common">Tobacco budworm moth</name>
    <dbReference type="NCBI Taxonomy" id="7102"/>
    <lineage>
        <taxon>Eukaryota</taxon>
        <taxon>Metazoa</taxon>
        <taxon>Ecdysozoa</taxon>
        <taxon>Arthropoda</taxon>
        <taxon>Hexapoda</taxon>
        <taxon>Insecta</taxon>
        <taxon>Pterygota</taxon>
        <taxon>Neoptera</taxon>
        <taxon>Endopterygota</taxon>
        <taxon>Lepidoptera</taxon>
        <taxon>Glossata</taxon>
        <taxon>Ditrysia</taxon>
        <taxon>Noctuoidea</taxon>
        <taxon>Noctuidae</taxon>
        <taxon>Heliothinae</taxon>
        <taxon>Heliothis</taxon>
    </lineage>
</organism>
<dbReference type="SMART" id="SM00355">
    <property type="entry name" value="ZnF_C2H2"/>
    <property type="match status" value="6"/>
</dbReference>
<keyword evidence="4 6" id="KW-0862">Zinc</keyword>
<evidence type="ECO:0000256" key="2">
    <source>
        <dbReference type="ARBA" id="ARBA00022737"/>
    </source>
</evidence>
<feature type="binding site" evidence="6">
    <location>
        <position position="13"/>
    </location>
    <ligand>
        <name>Zn(2+)</name>
        <dbReference type="ChEBI" id="CHEBI:29105"/>
    </ligand>
</feature>
<dbReference type="InterPro" id="IPR013087">
    <property type="entry name" value="Znf_C2H2_type"/>
</dbReference>
<protein>
    <recommendedName>
        <fullName evidence="10">Protein krueppel</fullName>
    </recommendedName>
</protein>
<dbReference type="Pfam" id="PF00096">
    <property type="entry name" value="zf-C2H2"/>
    <property type="match status" value="3"/>
</dbReference>
<sequence length="390" mass="44702">MDVTSSTSLCRICLQDGATLPIFEKSELGDNIHSKLSLCLQCEKVEDIAGLPRHICTMCNTTLETLCQFVNKFRDSCKILENGLLIVKKKEFQDPKNDPVTEVEIDIKGKEGKAESEDLDLYDDAFDHYEDTLPLAISKKIKKEPIKEEKAPRKTKSGIRTNKIASSVLEGNFSWNGDRWCKKTGQTTHVNTPTTEKLCDLCGNVFKNNDKLLCHKKTVHYKTPVKCPKCPRVCPSNKCLNRHMKRKHEEHREFICSSCGMGFAFKGDMTTHFRYVHDKLAHPRKVYTCKFCNKTYKNAKSTIIHERSVHTGERPAECTICNTSFSHEDYLKEHMRIHTGEKPYKCPICGRGYAQRSSMRSHLRTRCTHIKEIETKLHKITKSVNKTNVV</sequence>
<dbReference type="GO" id="GO:0008270">
    <property type="term" value="F:zinc ion binding"/>
    <property type="evidence" value="ECO:0007669"/>
    <property type="project" value="UniProtKB-UniRule"/>
</dbReference>
<dbReference type="PROSITE" id="PS51915">
    <property type="entry name" value="ZAD"/>
    <property type="match status" value="1"/>
</dbReference>
<dbReference type="STRING" id="7102.A0A2A4JEB8"/>
<feature type="binding site" evidence="6">
    <location>
        <position position="59"/>
    </location>
    <ligand>
        <name>Zn(2+)</name>
        <dbReference type="ChEBI" id="CHEBI:29105"/>
    </ligand>
</feature>
<dbReference type="SUPFAM" id="SSF57667">
    <property type="entry name" value="beta-beta-alpha zinc fingers"/>
    <property type="match status" value="3"/>
</dbReference>
<dbReference type="Gene3D" id="3.40.1800.20">
    <property type="match status" value="1"/>
</dbReference>
<keyword evidence="2" id="KW-0677">Repeat</keyword>
<accession>A0A2A4JEB8</accession>
<evidence type="ECO:0000313" key="9">
    <source>
        <dbReference type="EMBL" id="PCG70169.1"/>
    </source>
</evidence>
<gene>
    <name evidence="9" type="ORF">B5V51_3288</name>
</gene>
<feature type="domain" description="C2H2-type" evidence="7">
    <location>
        <begin position="344"/>
        <end position="374"/>
    </location>
</feature>
<dbReference type="InterPro" id="IPR050688">
    <property type="entry name" value="Zinc_finger/UBP_domain"/>
</dbReference>
<keyword evidence="1 6" id="KW-0479">Metal-binding</keyword>
<feature type="binding site" evidence="6">
    <location>
        <position position="56"/>
    </location>
    <ligand>
        <name>Zn(2+)</name>
        <dbReference type="ChEBI" id="CHEBI:29105"/>
    </ligand>
</feature>
<feature type="domain" description="C2H2-type" evidence="7">
    <location>
        <begin position="254"/>
        <end position="277"/>
    </location>
</feature>
<dbReference type="PROSITE" id="PS00028">
    <property type="entry name" value="ZINC_FINGER_C2H2_1"/>
    <property type="match status" value="5"/>
</dbReference>
<dbReference type="PROSITE" id="PS50157">
    <property type="entry name" value="ZINC_FINGER_C2H2_2"/>
    <property type="match status" value="5"/>
</dbReference>
<dbReference type="EMBL" id="NWSH01001778">
    <property type="protein sequence ID" value="PCG70169.1"/>
    <property type="molecule type" value="Genomic_DNA"/>
</dbReference>
<evidence type="ECO:0000256" key="1">
    <source>
        <dbReference type="ARBA" id="ARBA00022723"/>
    </source>
</evidence>
<dbReference type="Gene3D" id="3.30.160.60">
    <property type="entry name" value="Classic Zinc Finger"/>
    <property type="match status" value="4"/>
</dbReference>
<evidence type="ECO:0000256" key="4">
    <source>
        <dbReference type="ARBA" id="ARBA00022833"/>
    </source>
</evidence>
<dbReference type="PANTHER" id="PTHR24403:SF67">
    <property type="entry name" value="FI01116P-RELATED"/>
    <property type="match status" value="1"/>
</dbReference>
<dbReference type="AlphaFoldDB" id="A0A2A4JEB8"/>
<evidence type="ECO:0000256" key="5">
    <source>
        <dbReference type="PROSITE-ProRule" id="PRU00042"/>
    </source>
</evidence>
<feature type="domain" description="C2H2-type" evidence="7">
    <location>
        <begin position="316"/>
        <end position="343"/>
    </location>
</feature>
<dbReference type="FunFam" id="3.30.160.60:FF:000710">
    <property type="entry name" value="Zinc finger protein 768"/>
    <property type="match status" value="1"/>
</dbReference>
<dbReference type="InterPro" id="IPR036236">
    <property type="entry name" value="Znf_C2H2_sf"/>
</dbReference>
<reference evidence="9" key="1">
    <citation type="submission" date="2017-09" db="EMBL/GenBank/DDBJ databases">
        <title>Contemporary evolution of a Lepidopteran species, Heliothis virescens, in response to modern agricultural practices.</title>
        <authorList>
            <person name="Fritz M.L."/>
            <person name="Deyonke A.M."/>
            <person name="Papanicolaou A."/>
            <person name="Micinski S."/>
            <person name="Westbrook J."/>
            <person name="Gould F."/>
        </authorList>
    </citation>
    <scope>NUCLEOTIDE SEQUENCE [LARGE SCALE GENOMIC DNA]</scope>
    <source>
        <strain evidence="9">HvINT-</strain>
        <tissue evidence="9">Whole body</tissue>
    </source>
</reference>
<comment type="caution">
    <text evidence="9">The sequence shown here is derived from an EMBL/GenBank/DDBJ whole genome shotgun (WGS) entry which is preliminary data.</text>
</comment>
<feature type="domain" description="ZAD" evidence="8">
    <location>
        <begin position="8"/>
        <end position="83"/>
    </location>
</feature>
<evidence type="ECO:0008006" key="10">
    <source>
        <dbReference type="Google" id="ProtNLM"/>
    </source>
</evidence>
<dbReference type="InterPro" id="IPR012934">
    <property type="entry name" value="Znf_AD"/>
</dbReference>
<dbReference type="PANTHER" id="PTHR24403">
    <property type="entry name" value="ZINC FINGER PROTEIN"/>
    <property type="match status" value="1"/>
</dbReference>
<dbReference type="GO" id="GO:0045944">
    <property type="term" value="P:positive regulation of transcription by RNA polymerase II"/>
    <property type="evidence" value="ECO:0007669"/>
    <property type="project" value="TreeGrafter"/>
</dbReference>
<dbReference type="GO" id="GO:0005634">
    <property type="term" value="C:nucleus"/>
    <property type="evidence" value="ECO:0007669"/>
    <property type="project" value="InterPro"/>
</dbReference>
<evidence type="ECO:0000256" key="3">
    <source>
        <dbReference type="ARBA" id="ARBA00022771"/>
    </source>
</evidence>
<dbReference type="SUPFAM" id="SSF57716">
    <property type="entry name" value="Glucocorticoid receptor-like (DNA-binding domain)"/>
    <property type="match status" value="1"/>
</dbReference>
<evidence type="ECO:0000256" key="6">
    <source>
        <dbReference type="PROSITE-ProRule" id="PRU01263"/>
    </source>
</evidence>
<feature type="binding site" evidence="6">
    <location>
        <position position="10"/>
    </location>
    <ligand>
        <name>Zn(2+)</name>
        <dbReference type="ChEBI" id="CHEBI:29105"/>
    </ligand>
</feature>
<evidence type="ECO:0000259" key="7">
    <source>
        <dbReference type="PROSITE" id="PS50157"/>
    </source>
</evidence>
<feature type="domain" description="C2H2-type" evidence="7">
    <location>
        <begin position="197"/>
        <end position="220"/>
    </location>
</feature>
<proteinExistence type="predicted"/>
<keyword evidence="3 5" id="KW-0863">Zinc-finger</keyword>
<feature type="domain" description="C2H2-type" evidence="7">
    <location>
        <begin position="287"/>
        <end position="315"/>
    </location>
</feature>
<evidence type="ECO:0000259" key="8">
    <source>
        <dbReference type="PROSITE" id="PS51915"/>
    </source>
</evidence>
<dbReference type="FunFam" id="3.30.160.60:FF:002343">
    <property type="entry name" value="Zinc finger protein 33A"/>
    <property type="match status" value="1"/>
</dbReference>